<keyword evidence="9" id="KW-0413">Isomerase</keyword>
<evidence type="ECO:0000256" key="12">
    <source>
        <dbReference type="SAM" id="SignalP"/>
    </source>
</evidence>
<keyword evidence="14" id="KW-1185">Reference proteome</keyword>
<dbReference type="CDD" id="cd02981">
    <property type="entry name" value="PDI_b_family"/>
    <property type="match status" value="1"/>
</dbReference>
<keyword evidence="6" id="KW-0677">Repeat</keyword>
<evidence type="ECO:0000256" key="10">
    <source>
        <dbReference type="ARBA" id="ARBA00023284"/>
    </source>
</evidence>
<evidence type="ECO:0000256" key="4">
    <source>
        <dbReference type="ARBA" id="ARBA00012723"/>
    </source>
</evidence>
<evidence type="ECO:0000256" key="9">
    <source>
        <dbReference type="ARBA" id="ARBA00023235"/>
    </source>
</evidence>
<dbReference type="GO" id="GO:0005788">
    <property type="term" value="C:endoplasmic reticulum lumen"/>
    <property type="evidence" value="ECO:0007669"/>
    <property type="project" value="UniProtKB-SubCell"/>
</dbReference>
<evidence type="ECO:0000256" key="2">
    <source>
        <dbReference type="ARBA" id="ARBA00004319"/>
    </source>
</evidence>
<dbReference type="GO" id="GO:0034976">
    <property type="term" value="P:response to endoplasmic reticulum stress"/>
    <property type="evidence" value="ECO:0007669"/>
    <property type="project" value="TreeGrafter"/>
</dbReference>
<feature type="domain" description="Thioredoxin" evidence="13">
    <location>
        <begin position="8"/>
        <end position="132"/>
    </location>
</feature>
<dbReference type="Pfam" id="PF13848">
    <property type="entry name" value="Thioredoxin_6"/>
    <property type="match status" value="1"/>
</dbReference>
<organism evidence="14 15">
    <name type="scientific">Diaphorina citri</name>
    <name type="common">Asian citrus psyllid</name>
    <dbReference type="NCBI Taxonomy" id="121845"/>
    <lineage>
        <taxon>Eukaryota</taxon>
        <taxon>Metazoa</taxon>
        <taxon>Ecdysozoa</taxon>
        <taxon>Arthropoda</taxon>
        <taxon>Hexapoda</taxon>
        <taxon>Insecta</taxon>
        <taxon>Pterygota</taxon>
        <taxon>Neoptera</taxon>
        <taxon>Paraneoptera</taxon>
        <taxon>Hemiptera</taxon>
        <taxon>Sternorrhyncha</taxon>
        <taxon>Psylloidea</taxon>
        <taxon>Psyllidae</taxon>
        <taxon>Diaphorininae</taxon>
        <taxon>Diaphorina</taxon>
    </lineage>
</organism>
<comment type="catalytic activity">
    <reaction evidence="1">
        <text>Catalyzes the rearrangement of -S-S- bonds in proteins.</text>
        <dbReference type="EC" id="5.3.4.1"/>
    </reaction>
</comment>
<evidence type="ECO:0000256" key="5">
    <source>
        <dbReference type="ARBA" id="ARBA00022729"/>
    </source>
</evidence>
<keyword evidence="7" id="KW-0256">Endoplasmic reticulum</keyword>
<feature type="signal peptide" evidence="12">
    <location>
        <begin position="1"/>
        <end position="18"/>
    </location>
</feature>
<dbReference type="GO" id="GO:0006457">
    <property type="term" value="P:protein folding"/>
    <property type="evidence" value="ECO:0007669"/>
    <property type="project" value="TreeGrafter"/>
</dbReference>
<evidence type="ECO:0000259" key="13">
    <source>
        <dbReference type="PROSITE" id="PS51352"/>
    </source>
</evidence>
<evidence type="ECO:0000313" key="14">
    <source>
        <dbReference type="Proteomes" id="UP000079169"/>
    </source>
</evidence>
<dbReference type="KEGG" id="dci:103513227"/>
<dbReference type="PRINTS" id="PR00421">
    <property type="entry name" value="THIOREDOXIN"/>
</dbReference>
<evidence type="ECO:0000256" key="1">
    <source>
        <dbReference type="ARBA" id="ARBA00001182"/>
    </source>
</evidence>
<dbReference type="InterPro" id="IPR005788">
    <property type="entry name" value="PDI_thioredoxin-like_dom"/>
</dbReference>
<dbReference type="Proteomes" id="UP000079169">
    <property type="component" value="Unplaced"/>
</dbReference>
<dbReference type="PROSITE" id="PS00194">
    <property type="entry name" value="THIOREDOXIN_1"/>
    <property type="match status" value="1"/>
</dbReference>
<dbReference type="EC" id="5.3.4.1" evidence="4"/>
<evidence type="ECO:0000256" key="7">
    <source>
        <dbReference type="ARBA" id="ARBA00022824"/>
    </source>
</evidence>
<feature type="chain" id="PRO_5018319256" description="protein disulfide-isomerase" evidence="12">
    <location>
        <begin position="19"/>
        <end position="287"/>
    </location>
</feature>
<dbReference type="InterPro" id="IPR017937">
    <property type="entry name" value="Thioredoxin_CS"/>
</dbReference>
<dbReference type="PANTHER" id="PTHR18929">
    <property type="entry name" value="PROTEIN DISULFIDE ISOMERASE"/>
    <property type="match status" value="1"/>
</dbReference>
<gene>
    <name evidence="15" type="primary">LOC103513227</name>
</gene>
<dbReference type="GeneID" id="103513227"/>
<dbReference type="AlphaFoldDB" id="A0A3Q0J1D0"/>
<proteinExistence type="inferred from homology"/>
<accession>A0A3Q0J1D0</accession>
<comment type="subcellular location">
    <subcellularLocation>
        <location evidence="2">Endoplasmic reticulum lumen</location>
    </subcellularLocation>
</comment>
<dbReference type="PANTHER" id="PTHR18929:SF240">
    <property type="entry name" value="PROTEIN DISULFIDE-ISOMERASE"/>
    <property type="match status" value="1"/>
</dbReference>
<dbReference type="NCBIfam" id="TIGR01126">
    <property type="entry name" value="pdi_dom"/>
    <property type="match status" value="1"/>
</dbReference>
<dbReference type="PaxDb" id="121845-A0A3Q0J1D0"/>
<keyword evidence="10" id="KW-0676">Redox-active center</keyword>
<reference evidence="15" key="1">
    <citation type="submission" date="2025-08" db="UniProtKB">
        <authorList>
            <consortium name="RefSeq"/>
        </authorList>
    </citation>
    <scope>IDENTIFICATION</scope>
</reference>
<evidence type="ECO:0000256" key="8">
    <source>
        <dbReference type="ARBA" id="ARBA00023157"/>
    </source>
</evidence>
<dbReference type="GO" id="GO:0003756">
    <property type="term" value="F:protein disulfide isomerase activity"/>
    <property type="evidence" value="ECO:0007669"/>
    <property type="project" value="UniProtKB-EC"/>
</dbReference>
<dbReference type="InterPro" id="IPR013766">
    <property type="entry name" value="Thioredoxin_domain"/>
</dbReference>
<comment type="similarity">
    <text evidence="3 11">Belongs to the protein disulfide isomerase family.</text>
</comment>
<dbReference type="RefSeq" id="XP_026682292.1">
    <property type="nucleotide sequence ID" value="XM_026826491.1"/>
</dbReference>
<evidence type="ECO:0000313" key="15">
    <source>
        <dbReference type="RefSeq" id="XP_026682292.1"/>
    </source>
</evidence>
<evidence type="ECO:0000256" key="3">
    <source>
        <dbReference type="ARBA" id="ARBA00006347"/>
    </source>
</evidence>
<dbReference type="PROSITE" id="PS51352">
    <property type="entry name" value="THIOREDOXIN_2"/>
    <property type="match status" value="1"/>
</dbReference>
<dbReference type="FunFam" id="3.40.30.10:FF:000023">
    <property type="entry name" value="Protein disulfide-isomerase"/>
    <property type="match status" value="1"/>
</dbReference>
<dbReference type="FunFam" id="3.40.30.10:FF:000042">
    <property type="entry name" value="protein disulfide-isomerase A2"/>
    <property type="match status" value="1"/>
</dbReference>
<name>A0A3Q0J1D0_DIACI</name>
<dbReference type="CDD" id="cd02961">
    <property type="entry name" value="PDI_a_family"/>
    <property type="match status" value="1"/>
</dbReference>
<dbReference type="InterPro" id="IPR036249">
    <property type="entry name" value="Thioredoxin-like_sf"/>
</dbReference>
<dbReference type="STRING" id="121845.A0A3Q0J1D0"/>
<evidence type="ECO:0000256" key="6">
    <source>
        <dbReference type="ARBA" id="ARBA00022737"/>
    </source>
</evidence>
<protein>
    <recommendedName>
        <fullName evidence="4">protein disulfide-isomerase</fullName>
        <ecNumber evidence="4">5.3.4.1</ecNumber>
    </recommendedName>
</protein>
<evidence type="ECO:0000256" key="11">
    <source>
        <dbReference type="RuleBase" id="RU004208"/>
    </source>
</evidence>
<dbReference type="SUPFAM" id="SSF52833">
    <property type="entry name" value="Thioredoxin-like"/>
    <property type="match status" value="3"/>
</dbReference>
<keyword evidence="8" id="KW-1015">Disulfide bond</keyword>
<sequence length="287" mass="32073">MRRLSLLFLLISPLVVFADDVTEEDGVLVLTQDNFQSSIEKHDHILVEFYAPWCGHCKQLVPEYSKAALQLATDGHDIKLAKVDATQHTALAEQYGVRGYPTLKFFKKRSIIEYGGGRTAEDIVNWLLKKTGPPAKEFTSVDEIKAFIADSKVVVAGLFKDASSELAKTFNEIASKVDDLVFVTSTNADILAEYSVDDDTVAIFKKFDEGRVNYEGPASDEAALRKFLSTQSLPLVVEFNHETAQKIFGGEIKSHLLVFFSKAAGHYESHFEPVQTVAKDFREKVRF</sequence>
<dbReference type="Gene3D" id="3.40.30.10">
    <property type="entry name" value="Glutaredoxin"/>
    <property type="match status" value="3"/>
</dbReference>
<dbReference type="Pfam" id="PF00085">
    <property type="entry name" value="Thioredoxin"/>
    <property type="match status" value="1"/>
</dbReference>
<keyword evidence="5 12" id="KW-0732">Signal</keyword>